<dbReference type="EMBL" id="JBBKZV010000027">
    <property type="protein sequence ID" value="MEJ8825901.1"/>
    <property type="molecule type" value="Genomic_DNA"/>
</dbReference>
<gene>
    <name evidence="2" type="ORF">WKW80_28365</name>
</gene>
<organism evidence="2 3">
    <name type="scientific">Variovorax humicola</name>
    <dbReference type="NCBI Taxonomy" id="1769758"/>
    <lineage>
        <taxon>Bacteria</taxon>
        <taxon>Pseudomonadati</taxon>
        <taxon>Pseudomonadota</taxon>
        <taxon>Betaproteobacteria</taxon>
        <taxon>Burkholderiales</taxon>
        <taxon>Comamonadaceae</taxon>
        <taxon>Variovorax</taxon>
    </lineage>
</organism>
<protein>
    <submittedName>
        <fullName evidence="2">Amidohydrolase family protein</fullName>
    </submittedName>
</protein>
<dbReference type="Gene3D" id="3.20.20.140">
    <property type="entry name" value="Metal-dependent hydrolases"/>
    <property type="match status" value="1"/>
</dbReference>
<dbReference type="InterPro" id="IPR006680">
    <property type="entry name" value="Amidohydro-rel"/>
</dbReference>
<dbReference type="InterPro" id="IPR052358">
    <property type="entry name" value="Aro_Compnd_Degr_Hydrolases"/>
</dbReference>
<reference evidence="2 3" key="1">
    <citation type="submission" date="2024-03" db="EMBL/GenBank/DDBJ databases">
        <title>Novel species of the genus Variovorax.</title>
        <authorList>
            <person name="Liu Q."/>
            <person name="Xin Y.-H."/>
        </authorList>
    </citation>
    <scope>NUCLEOTIDE SEQUENCE [LARGE SCALE GENOMIC DNA]</scope>
    <source>
        <strain evidence="2 3">KACC 18501</strain>
    </source>
</reference>
<accession>A0ABU8W779</accession>
<keyword evidence="3" id="KW-1185">Reference proteome</keyword>
<comment type="caution">
    <text evidence="2">The sequence shown here is derived from an EMBL/GenBank/DDBJ whole genome shotgun (WGS) entry which is preliminary data.</text>
</comment>
<evidence type="ECO:0000259" key="1">
    <source>
        <dbReference type="Pfam" id="PF04909"/>
    </source>
</evidence>
<dbReference type="Pfam" id="PF04909">
    <property type="entry name" value="Amidohydro_2"/>
    <property type="match status" value="1"/>
</dbReference>
<dbReference type="PANTHER" id="PTHR35563:SF2">
    <property type="entry name" value="BARREL METAL-DEPENDENT HYDROLASE, PUTATIVE (AFU_ORTHOLOGUE AFUA_1G16240)-RELATED"/>
    <property type="match status" value="1"/>
</dbReference>
<dbReference type="Proteomes" id="UP001363010">
    <property type="component" value="Unassembled WGS sequence"/>
</dbReference>
<dbReference type="SUPFAM" id="SSF51556">
    <property type="entry name" value="Metallo-dependent hydrolases"/>
    <property type="match status" value="1"/>
</dbReference>
<evidence type="ECO:0000313" key="3">
    <source>
        <dbReference type="Proteomes" id="UP001363010"/>
    </source>
</evidence>
<proteinExistence type="predicted"/>
<name>A0ABU8W779_9BURK</name>
<dbReference type="PANTHER" id="PTHR35563">
    <property type="entry name" value="BARREL METAL-DEPENDENT HYDROLASE, PUTATIVE (AFU_ORTHOLOGUE AFUA_1G16240)-RELATED"/>
    <property type="match status" value="1"/>
</dbReference>
<feature type="domain" description="Amidohydrolase-related" evidence="1">
    <location>
        <begin position="15"/>
        <end position="291"/>
    </location>
</feature>
<dbReference type="RefSeq" id="WP_340366934.1">
    <property type="nucleotide sequence ID" value="NZ_JBBKZV010000027.1"/>
</dbReference>
<evidence type="ECO:0000313" key="2">
    <source>
        <dbReference type="EMBL" id="MEJ8825901.1"/>
    </source>
</evidence>
<sequence>MKTPSTLPPLPPGACDCHTHVLLDGGAFPFSFSRRYTPPPASIEALSELHAGLGIQRVVIVQPSVYGFDNSATLHALRILGSRRARGIAVIDENAPDAMLDEMASAGVRGVRVNLEIDKQGDTAKASDHMRRIADRVAPWGWHVQVYASLPLLSGCNDAIRSLPVPVVFDHYAGAHASRAASQKGLDAVLALVEGGKAYVKLSAPYRCSDSLDYADLAPLARRFIQSNPDRMLWGSDWPHPQPGVMPAPTDVCPPFDVDSGHVLGQLRQWSLDDSTLHKILVDNPKRLYGFGD</sequence>
<dbReference type="InterPro" id="IPR032466">
    <property type="entry name" value="Metal_Hydrolase"/>
</dbReference>